<dbReference type="Proteomes" id="UP000280759">
    <property type="component" value="Unassembled WGS sequence"/>
</dbReference>
<dbReference type="InterPro" id="IPR001761">
    <property type="entry name" value="Peripla_BP/Lac1_sug-bd_dom"/>
</dbReference>
<keyword evidence="1" id="KW-0805">Transcription regulation</keyword>
<keyword evidence="7" id="KW-1185">Reference proteome</keyword>
<keyword evidence="2" id="KW-0238">DNA-binding</keyword>
<dbReference type="SUPFAM" id="SSF47413">
    <property type="entry name" value="lambda repressor-like DNA-binding domains"/>
    <property type="match status" value="1"/>
</dbReference>
<dbReference type="PROSITE" id="PS00356">
    <property type="entry name" value="HTH_LACI_1"/>
    <property type="match status" value="1"/>
</dbReference>
<dbReference type="Pfam" id="PF00532">
    <property type="entry name" value="Peripla_BP_1"/>
    <property type="match status" value="1"/>
</dbReference>
<sequence length="328" mass="36866">MFEKVTISDIAKLVGVSKATVSYYLNGNYKKMSLATKEKIKQAIEVTGYQPSKIAQSLVTRDTQTIGVVIADITNPFISSVMKGIHDTCQRYGYTVNFTNSDNSLQIELENLHRLKQQNVSGIILDSVNPNNPFVSVFDPNSLVMVDRQATTLQFDTIVSDNKQSTKQFLQEMLKAGYQEIYFVTFPIEGISTRELRYQGFQEMVGSSSNRLIVLGEEGSQDRILNLIKESATKPAFLMMNGPTLLRFMKIVNQSPYHYPDDFGLGTYEDLEWMQVLTPAVSCIRQDSYGIGCLAAEHLIQKLKGEKNQAASPELLEVVNELIIRQSF</sequence>
<dbReference type="InterPro" id="IPR000843">
    <property type="entry name" value="HTH_LacI"/>
</dbReference>
<dbReference type="SMART" id="SM00354">
    <property type="entry name" value="HTH_LACI"/>
    <property type="match status" value="1"/>
</dbReference>
<name>A0A3P5XMZ7_STRCB</name>
<keyword evidence="3" id="KW-0804">Transcription</keyword>
<feature type="domain" description="HTH cro/C1-type" evidence="5">
    <location>
        <begin position="4"/>
        <end position="50"/>
    </location>
</feature>
<feature type="domain" description="HTH lacI-type" evidence="4">
    <location>
        <begin position="5"/>
        <end position="60"/>
    </location>
</feature>
<dbReference type="RefSeq" id="WP_125073777.1">
    <property type="nucleotide sequence ID" value="NZ_CP053792.1"/>
</dbReference>
<dbReference type="Gene3D" id="3.40.50.2300">
    <property type="match status" value="2"/>
</dbReference>
<dbReference type="Pfam" id="PF00356">
    <property type="entry name" value="LacI"/>
    <property type="match status" value="1"/>
</dbReference>
<evidence type="ECO:0000313" key="6">
    <source>
        <dbReference type="EMBL" id="VDC41869.1"/>
    </source>
</evidence>
<dbReference type="EMBL" id="UXEP01000003">
    <property type="protein sequence ID" value="VDC41869.1"/>
    <property type="molecule type" value="Genomic_DNA"/>
</dbReference>
<accession>A0A3P5XMZ7</accession>
<organism evidence="6 7">
    <name type="scientific">Streptococcus canis</name>
    <dbReference type="NCBI Taxonomy" id="1329"/>
    <lineage>
        <taxon>Bacteria</taxon>
        <taxon>Bacillati</taxon>
        <taxon>Bacillota</taxon>
        <taxon>Bacilli</taxon>
        <taxon>Lactobacillales</taxon>
        <taxon>Streptococcaceae</taxon>
        <taxon>Streptococcus</taxon>
    </lineage>
</organism>
<dbReference type="InterPro" id="IPR010982">
    <property type="entry name" value="Lambda_DNA-bd_dom_sf"/>
</dbReference>
<evidence type="ECO:0000313" key="7">
    <source>
        <dbReference type="Proteomes" id="UP000280759"/>
    </source>
</evidence>
<evidence type="ECO:0000256" key="1">
    <source>
        <dbReference type="ARBA" id="ARBA00023015"/>
    </source>
</evidence>
<dbReference type="AlphaFoldDB" id="A0A3P5XMZ7"/>
<dbReference type="InterPro" id="IPR001387">
    <property type="entry name" value="Cro/C1-type_HTH"/>
</dbReference>
<dbReference type="PANTHER" id="PTHR30146:SF109">
    <property type="entry name" value="HTH-TYPE TRANSCRIPTIONAL REGULATOR GALS"/>
    <property type="match status" value="1"/>
</dbReference>
<dbReference type="PROSITE" id="PS50932">
    <property type="entry name" value="HTH_LACI_2"/>
    <property type="match status" value="1"/>
</dbReference>
<gene>
    <name evidence="6" type="primary">kdgR</name>
    <name evidence="6" type="ORF">FMV2238Y02_03080</name>
</gene>
<dbReference type="GO" id="GO:0000976">
    <property type="term" value="F:transcription cis-regulatory region binding"/>
    <property type="evidence" value="ECO:0007669"/>
    <property type="project" value="TreeGrafter"/>
</dbReference>
<dbReference type="CDD" id="cd06283">
    <property type="entry name" value="PBP1_RegR_EndR_KdgR-like"/>
    <property type="match status" value="1"/>
</dbReference>
<dbReference type="PROSITE" id="PS50943">
    <property type="entry name" value="HTH_CROC1"/>
    <property type="match status" value="1"/>
</dbReference>
<dbReference type="PANTHER" id="PTHR30146">
    <property type="entry name" value="LACI-RELATED TRANSCRIPTIONAL REPRESSOR"/>
    <property type="match status" value="1"/>
</dbReference>
<dbReference type="InterPro" id="IPR028082">
    <property type="entry name" value="Peripla_BP_I"/>
</dbReference>
<evidence type="ECO:0000259" key="4">
    <source>
        <dbReference type="PROSITE" id="PS50932"/>
    </source>
</evidence>
<dbReference type="Gene3D" id="1.10.260.40">
    <property type="entry name" value="lambda repressor-like DNA-binding domains"/>
    <property type="match status" value="1"/>
</dbReference>
<evidence type="ECO:0000256" key="3">
    <source>
        <dbReference type="ARBA" id="ARBA00023163"/>
    </source>
</evidence>
<evidence type="ECO:0000256" key="2">
    <source>
        <dbReference type="ARBA" id="ARBA00023125"/>
    </source>
</evidence>
<reference evidence="6 7" key="1">
    <citation type="submission" date="2018-10" db="EMBL/GenBank/DDBJ databases">
        <authorList>
            <consortium name="Molecular Microbiology and Infection Unit (UMMI)"/>
            <person name="Machado M."/>
        </authorList>
    </citation>
    <scope>NUCLEOTIDE SEQUENCE [LARGE SCALE GENOMIC DNA]</scope>
    <source>
        <strain evidence="6">FMV2238.02</strain>
    </source>
</reference>
<dbReference type="GO" id="GO:0003700">
    <property type="term" value="F:DNA-binding transcription factor activity"/>
    <property type="evidence" value="ECO:0007669"/>
    <property type="project" value="TreeGrafter"/>
</dbReference>
<dbReference type="CDD" id="cd01392">
    <property type="entry name" value="HTH_LacI"/>
    <property type="match status" value="1"/>
</dbReference>
<dbReference type="SUPFAM" id="SSF53822">
    <property type="entry name" value="Periplasmic binding protein-like I"/>
    <property type="match status" value="1"/>
</dbReference>
<evidence type="ECO:0000259" key="5">
    <source>
        <dbReference type="PROSITE" id="PS50943"/>
    </source>
</evidence>
<protein>
    <submittedName>
        <fullName evidence="6">HTH-type transcriptional regulator KdgR</fullName>
    </submittedName>
</protein>
<proteinExistence type="predicted"/>